<evidence type="ECO:0000313" key="2">
    <source>
        <dbReference type="Proteomes" id="UP000297299"/>
    </source>
</evidence>
<gene>
    <name evidence="1" type="ORF">BOTCAL_0537g00070</name>
</gene>
<reference evidence="1 2" key="1">
    <citation type="submission" date="2017-11" db="EMBL/GenBank/DDBJ databases">
        <title>Comparative genomics of Botrytis spp.</title>
        <authorList>
            <person name="Valero-Jimenez C.A."/>
            <person name="Tapia P."/>
            <person name="Veloso J."/>
            <person name="Silva-Moreno E."/>
            <person name="Staats M."/>
            <person name="Valdes J.H."/>
            <person name="Van Kan J.A.L."/>
        </authorList>
    </citation>
    <scope>NUCLEOTIDE SEQUENCE [LARGE SCALE GENOMIC DNA]</scope>
    <source>
        <strain evidence="1 2">MUCL2830</strain>
    </source>
</reference>
<sequence length="235" mass="26846">MLLLSSAAFVLESFEALEECKTIDWRFKHGDRMWIFEDAQNKASKNYLTAYVKKDVGGIINPVHYSAFLPKYLAAWSEASHKGFDHIKTFQEGHCHNLTSQLGGKFFNNVKTLNFTTSDEKIRDQKLFTAIPIPYVAVTAEPQGKLKPEIEIGMFYTEVYESHKAVTPIFDDNITKGETYVLPKFPVEFFVPFHKLVERTPIGNFEAYGDKSFYIGIKAGECLNIPSDDEIWSSY</sequence>
<protein>
    <submittedName>
        <fullName evidence="1">Uncharacterized protein</fullName>
    </submittedName>
</protein>
<name>A0A4Y8CMM0_9HELO</name>
<accession>A0A4Y8CMM0</accession>
<dbReference type="OrthoDB" id="3552669at2759"/>
<comment type="caution">
    <text evidence="1">The sequence shown here is derived from an EMBL/GenBank/DDBJ whole genome shotgun (WGS) entry which is preliminary data.</text>
</comment>
<dbReference type="AlphaFoldDB" id="A0A4Y8CMM0"/>
<keyword evidence="2" id="KW-1185">Reference proteome</keyword>
<evidence type="ECO:0000313" key="1">
    <source>
        <dbReference type="EMBL" id="TEY36906.1"/>
    </source>
</evidence>
<proteinExistence type="predicted"/>
<organism evidence="1 2">
    <name type="scientific">Botryotinia calthae</name>
    <dbReference type="NCBI Taxonomy" id="38488"/>
    <lineage>
        <taxon>Eukaryota</taxon>
        <taxon>Fungi</taxon>
        <taxon>Dikarya</taxon>
        <taxon>Ascomycota</taxon>
        <taxon>Pezizomycotina</taxon>
        <taxon>Leotiomycetes</taxon>
        <taxon>Helotiales</taxon>
        <taxon>Sclerotiniaceae</taxon>
        <taxon>Botryotinia</taxon>
    </lineage>
</organism>
<dbReference type="EMBL" id="PHWZ01000535">
    <property type="protein sequence ID" value="TEY36906.1"/>
    <property type="molecule type" value="Genomic_DNA"/>
</dbReference>
<dbReference type="Proteomes" id="UP000297299">
    <property type="component" value="Unassembled WGS sequence"/>
</dbReference>